<dbReference type="PANTHER" id="PTHR11452:SF33">
    <property type="entry name" value="ALPHA-GALACTOSIDASE 2"/>
    <property type="match status" value="1"/>
</dbReference>
<dbReference type="InterPro" id="IPR017853">
    <property type="entry name" value="GH"/>
</dbReference>
<dbReference type="InterPro" id="IPR013780">
    <property type="entry name" value="Glyco_hydro_b"/>
</dbReference>
<evidence type="ECO:0000313" key="11">
    <source>
        <dbReference type="Proteomes" id="UP000054007"/>
    </source>
</evidence>
<evidence type="ECO:0000256" key="6">
    <source>
        <dbReference type="ARBA" id="ARBA00023295"/>
    </source>
</evidence>
<dbReference type="Gene3D" id="3.20.20.70">
    <property type="entry name" value="Aldolase class I"/>
    <property type="match status" value="1"/>
</dbReference>
<dbReference type="PRINTS" id="PR00740">
    <property type="entry name" value="GLHYDRLASE27"/>
</dbReference>
<name>A0A0D7BC86_9AGAR</name>
<evidence type="ECO:0000256" key="4">
    <source>
        <dbReference type="ARBA" id="ARBA00022729"/>
    </source>
</evidence>
<feature type="signal peptide" evidence="8">
    <location>
        <begin position="1"/>
        <end position="29"/>
    </location>
</feature>
<evidence type="ECO:0000256" key="5">
    <source>
        <dbReference type="ARBA" id="ARBA00022801"/>
    </source>
</evidence>
<feature type="domain" description="Alpha galactosidase C-terminal" evidence="9">
    <location>
        <begin position="400"/>
        <end position="484"/>
    </location>
</feature>
<keyword evidence="6 7" id="KW-0326">Glycosidase</keyword>
<keyword evidence="7" id="KW-1015">Disulfide bond</keyword>
<dbReference type="Proteomes" id="UP000054007">
    <property type="component" value="Unassembled WGS sequence"/>
</dbReference>
<feature type="chain" id="PRO_5002316846" description="Alpha-galactosidase" evidence="8">
    <location>
        <begin position="30"/>
        <end position="506"/>
    </location>
</feature>
<dbReference type="OrthoDB" id="5795902at2759"/>
<keyword evidence="11" id="KW-1185">Reference proteome</keyword>
<evidence type="ECO:0000256" key="7">
    <source>
        <dbReference type="RuleBase" id="RU361168"/>
    </source>
</evidence>
<dbReference type="SUPFAM" id="SSF51445">
    <property type="entry name" value="(Trans)glycosidases"/>
    <property type="match status" value="1"/>
</dbReference>
<dbReference type="CDD" id="cd14792">
    <property type="entry name" value="GH27"/>
    <property type="match status" value="1"/>
</dbReference>
<dbReference type="InterPro" id="IPR013785">
    <property type="entry name" value="Aldolase_TIM"/>
</dbReference>
<protein>
    <recommendedName>
        <fullName evidence="3 7">Alpha-galactosidase</fullName>
        <ecNumber evidence="3 7">3.2.1.22</ecNumber>
    </recommendedName>
    <alternativeName>
        <fullName evidence="7">Melibiase</fullName>
    </alternativeName>
</protein>
<comment type="similarity">
    <text evidence="2 7">Belongs to the glycosyl hydrolase 27 family.</text>
</comment>
<dbReference type="GO" id="GO:0005975">
    <property type="term" value="P:carbohydrate metabolic process"/>
    <property type="evidence" value="ECO:0007669"/>
    <property type="project" value="InterPro"/>
</dbReference>
<dbReference type="InterPro" id="IPR041233">
    <property type="entry name" value="Melibiase_C"/>
</dbReference>
<dbReference type="GO" id="GO:0004557">
    <property type="term" value="F:alpha-galactosidase activity"/>
    <property type="evidence" value="ECO:0007669"/>
    <property type="project" value="UniProtKB-EC"/>
</dbReference>
<dbReference type="InterPro" id="IPR002241">
    <property type="entry name" value="Glyco_hydro_27"/>
</dbReference>
<proteinExistence type="inferred from homology"/>
<reference evidence="10 11" key="1">
    <citation type="journal article" date="2015" name="Fungal Genet. Biol.">
        <title>Evolution of novel wood decay mechanisms in Agaricales revealed by the genome sequences of Fistulina hepatica and Cylindrobasidium torrendii.</title>
        <authorList>
            <person name="Floudas D."/>
            <person name="Held B.W."/>
            <person name="Riley R."/>
            <person name="Nagy L.G."/>
            <person name="Koehler G."/>
            <person name="Ransdell A.S."/>
            <person name="Younus H."/>
            <person name="Chow J."/>
            <person name="Chiniquy J."/>
            <person name="Lipzen A."/>
            <person name="Tritt A."/>
            <person name="Sun H."/>
            <person name="Haridas S."/>
            <person name="LaButti K."/>
            <person name="Ohm R.A."/>
            <person name="Kues U."/>
            <person name="Blanchette R.A."/>
            <person name="Grigoriev I.V."/>
            <person name="Minto R.E."/>
            <person name="Hibbett D.S."/>
        </authorList>
    </citation>
    <scope>NUCLEOTIDE SEQUENCE [LARGE SCALE GENOMIC DNA]</scope>
    <source>
        <strain evidence="10 11">FP15055 ss-10</strain>
    </source>
</reference>
<gene>
    <name evidence="10" type="ORF">CYLTODRAFT_421830</name>
</gene>
<comment type="catalytic activity">
    <reaction evidence="1 7">
        <text>Hydrolysis of terminal, non-reducing alpha-D-galactose residues in alpha-D-galactosides, including galactose oligosaccharides, galactomannans and galactolipids.</text>
        <dbReference type="EC" id="3.2.1.22"/>
    </reaction>
</comment>
<evidence type="ECO:0000313" key="10">
    <source>
        <dbReference type="EMBL" id="KIY68157.1"/>
    </source>
</evidence>
<keyword evidence="5 7" id="KW-0378">Hydrolase</keyword>
<keyword evidence="4 8" id="KW-0732">Signal</keyword>
<dbReference type="STRING" id="1314674.A0A0D7BC86"/>
<sequence>MPPHAQGLRFHRCILPVVLGLSSLLLANAAPFHASMDTEYPPLYSISISTTPHGFTAPARGWNSFGMQANPRVNPSWRFDQEHILEQCDSLIGPLSDAGYIYCSVDSGWSVGDHGDKHGRIIWDKRLFDIPALANHLHKRGLRLGLYVVPGAFIADAHKTIYGTDITIADACSGDNGLGRCNWNFTVDGPQQWHDSVVQQFADWGVDLIKLDYITPGSPEHGVNLPEDTSKEVIAYHRAIAKTGRPMRLDISWKVERKLEYFDIWSTHADTLRTDQDINNAGERKFIRWRTVQRAIDNYRQYISAHSHRDEVLTIYPDLDSLYVGNTPKINGVSDDERFSIMSHWIASGSNLMIGSDLTNLDYTGRSILTNKDAIAVADFAATYPIRPRNPGTGMTHAKQLQAWIGGPAPWGEVVVLLANYGPDRGEGGFQSWMYGPRNVSVTWADLGLTGSFMVRDVWKEVELGGVGDGFNVTLREGESLLLRMIVVGAPERYEDNWTQQEVLDF</sequence>
<dbReference type="Gene3D" id="2.60.40.1180">
    <property type="entry name" value="Golgi alpha-mannosidase II"/>
    <property type="match status" value="1"/>
</dbReference>
<dbReference type="EMBL" id="KN880508">
    <property type="protein sequence ID" value="KIY68157.1"/>
    <property type="molecule type" value="Genomic_DNA"/>
</dbReference>
<dbReference type="PANTHER" id="PTHR11452">
    <property type="entry name" value="ALPHA-GALACTOSIDASE/ALPHA-N-ACETYLGALACTOSAMINIDASE"/>
    <property type="match status" value="1"/>
</dbReference>
<evidence type="ECO:0000256" key="2">
    <source>
        <dbReference type="ARBA" id="ARBA00009743"/>
    </source>
</evidence>
<dbReference type="Pfam" id="PF17801">
    <property type="entry name" value="Melibiase_C"/>
    <property type="match status" value="1"/>
</dbReference>
<organism evidence="10 11">
    <name type="scientific">Cylindrobasidium torrendii FP15055 ss-10</name>
    <dbReference type="NCBI Taxonomy" id="1314674"/>
    <lineage>
        <taxon>Eukaryota</taxon>
        <taxon>Fungi</taxon>
        <taxon>Dikarya</taxon>
        <taxon>Basidiomycota</taxon>
        <taxon>Agaricomycotina</taxon>
        <taxon>Agaricomycetes</taxon>
        <taxon>Agaricomycetidae</taxon>
        <taxon>Agaricales</taxon>
        <taxon>Marasmiineae</taxon>
        <taxon>Physalacriaceae</taxon>
        <taxon>Cylindrobasidium</taxon>
    </lineage>
</organism>
<evidence type="ECO:0000256" key="8">
    <source>
        <dbReference type="SAM" id="SignalP"/>
    </source>
</evidence>
<evidence type="ECO:0000256" key="3">
    <source>
        <dbReference type="ARBA" id="ARBA00012755"/>
    </source>
</evidence>
<dbReference type="AlphaFoldDB" id="A0A0D7BC86"/>
<dbReference type="EC" id="3.2.1.22" evidence="3 7"/>
<evidence type="ECO:0000256" key="1">
    <source>
        <dbReference type="ARBA" id="ARBA00001255"/>
    </source>
</evidence>
<accession>A0A0D7BC86</accession>
<dbReference type="SUPFAM" id="SSF51011">
    <property type="entry name" value="Glycosyl hydrolase domain"/>
    <property type="match status" value="1"/>
</dbReference>
<evidence type="ECO:0000259" key="9">
    <source>
        <dbReference type="Pfam" id="PF17801"/>
    </source>
</evidence>
<dbReference type="Pfam" id="PF16499">
    <property type="entry name" value="Melibiase_2"/>
    <property type="match status" value="2"/>
</dbReference>